<accession>A0A0B7GYS9</accession>
<dbReference type="EMBL" id="CP042817">
    <property type="protein sequence ID" value="QEJ98548.1"/>
    <property type="molecule type" value="Genomic_DNA"/>
</dbReference>
<evidence type="ECO:0000313" key="7">
    <source>
        <dbReference type="Proteomes" id="UP000323594"/>
    </source>
</evidence>
<evidence type="ECO:0000256" key="1">
    <source>
        <dbReference type="ARBA" id="ARBA00009013"/>
    </source>
</evidence>
<dbReference type="SUPFAM" id="SSF52091">
    <property type="entry name" value="SpoIIaa-like"/>
    <property type="match status" value="1"/>
</dbReference>
<dbReference type="NCBIfam" id="TIGR00377">
    <property type="entry name" value="ant_ant_sig"/>
    <property type="match status" value="1"/>
</dbReference>
<proteinExistence type="inferred from homology"/>
<evidence type="ECO:0000256" key="2">
    <source>
        <dbReference type="RuleBase" id="RU003749"/>
    </source>
</evidence>
<dbReference type="InterPro" id="IPR036513">
    <property type="entry name" value="STAS_dom_sf"/>
</dbReference>
<dbReference type="InterPro" id="IPR003658">
    <property type="entry name" value="Anti-sigma_ant"/>
</dbReference>
<reference evidence="6" key="2">
    <citation type="submission" date="2015-01" db="EMBL/GenBank/DDBJ databases">
        <authorList>
            <person name="Manzoor Shahid"/>
            <person name="Zubair Saima"/>
        </authorList>
    </citation>
    <scope>NUCLEOTIDE SEQUENCE [LARGE SCALE GENOMIC DNA]</scope>
    <source>
        <strain evidence="6">V1</strain>
    </source>
</reference>
<organism evidence="4 6">
    <name type="scientific">Treponema phagedenis</name>
    <dbReference type="NCBI Taxonomy" id="162"/>
    <lineage>
        <taxon>Bacteria</taxon>
        <taxon>Pseudomonadati</taxon>
        <taxon>Spirochaetota</taxon>
        <taxon>Spirochaetia</taxon>
        <taxon>Spirochaetales</taxon>
        <taxon>Treponemataceae</taxon>
        <taxon>Treponema</taxon>
    </lineage>
</organism>
<dbReference type="RefSeq" id="WP_002701506.1">
    <property type="nucleotide sequence ID" value="NZ_CDNC01000014.1"/>
</dbReference>
<keyword evidence="6" id="KW-1185">Reference proteome</keyword>
<dbReference type="Proteomes" id="UP000042527">
    <property type="component" value="Unassembled WGS sequence"/>
</dbReference>
<dbReference type="OrthoDB" id="360941at2"/>
<dbReference type="Proteomes" id="UP000323594">
    <property type="component" value="Chromosome"/>
</dbReference>
<evidence type="ECO:0000259" key="3">
    <source>
        <dbReference type="PROSITE" id="PS50801"/>
    </source>
</evidence>
<evidence type="ECO:0000313" key="4">
    <source>
        <dbReference type="EMBL" id="CEM61826.1"/>
    </source>
</evidence>
<dbReference type="PANTHER" id="PTHR33495">
    <property type="entry name" value="ANTI-SIGMA FACTOR ANTAGONIST TM_1081-RELATED-RELATED"/>
    <property type="match status" value="1"/>
</dbReference>
<dbReference type="PANTHER" id="PTHR33495:SF2">
    <property type="entry name" value="ANTI-SIGMA FACTOR ANTAGONIST TM_1081-RELATED"/>
    <property type="match status" value="1"/>
</dbReference>
<dbReference type="Gene3D" id="3.30.750.24">
    <property type="entry name" value="STAS domain"/>
    <property type="match status" value="1"/>
</dbReference>
<dbReference type="CDD" id="cd07043">
    <property type="entry name" value="STAS_anti-anti-sigma_factors"/>
    <property type="match status" value="1"/>
</dbReference>
<protein>
    <recommendedName>
        <fullName evidence="2">Anti-sigma factor antagonist</fullName>
    </recommendedName>
</protein>
<reference evidence="5 7" key="3">
    <citation type="submission" date="2019-08" db="EMBL/GenBank/DDBJ databases">
        <authorList>
            <person name="Kuhnert P."/>
        </authorList>
    </citation>
    <scope>NUCLEOTIDE SEQUENCE [LARGE SCALE GENOMIC DNA]</scope>
    <source>
        <strain evidence="5 7">B36.5</strain>
    </source>
</reference>
<comment type="similarity">
    <text evidence="1 2">Belongs to the anti-sigma-factor antagonist family.</text>
</comment>
<feature type="domain" description="STAS" evidence="3">
    <location>
        <begin position="4"/>
        <end position="109"/>
    </location>
</feature>
<gene>
    <name evidence="5" type="ORF">FUT82_11440</name>
    <name evidence="4" type="ORF">TPHV1_210059</name>
</gene>
<dbReference type="Pfam" id="PF01740">
    <property type="entry name" value="STAS"/>
    <property type="match status" value="1"/>
</dbReference>
<dbReference type="AlphaFoldDB" id="A0A0B7GYS9"/>
<dbReference type="EMBL" id="CDNC01000014">
    <property type="protein sequence ID" value="CEM61826.1"/>
    <property type="molecule type" value="Genomic_DNA"/>
</dbReference>
<dbReference type="GO" id="GO:0043856">
    <property type="term" value="F:anti-sigma factor antagonist activity"/>
    <property type="evidence" value="ECO:0007669"/>
    <property type="project" value="InterPro"/>
</dbReference>
<dbReference type="PROSITE" id="PS50801">
    <property type="entry name" value="STAS"/>
    <property type="match status" value="1"/>
</dbReference>
<reference evidence="4" key="1">
    <citation type="submission" date="2015-01" db="EMBL/GenBank/DDBJ databases">
        <authorList>
            <person name="Xiang T."/>
            <person name="Song Y."/>
            <person name="Huang L."/>
            <person name="Wang B."/>
            <person name="Wu P."/>
        </authorList>
    </citation>
    <scope>NUCLEOTIDE SEQUENCE [LARGE SCALE GENOMIC DNA]</scope>
    <source>
        <strain evidence="4">V1</strain>
    </source>
</reference>
<name>A0A0B7GYS9_TREPH</name>
<dbReference type="InterPro" id="IPR002645">
    <property type="entry name" value="STAS_dom"/>
</dbReference>
<evidence type="ECO:0000313" key="6">
    <source>
        <dbReference type="Proteomes" id="UP000042527"/>
    </source>
</evidence>
<sequence length="109" mass="12060">MESVQITEKITPDYILLSVVGSINSYTYQEFESKIYSSIKENNIVLELSNVTNMSSSGLGVLMSAHDEGEEHGHKLYILAPSEIVRLAIDSTGFSEMFTIIHSVSDLSQ</sequence>
<evidence type="ECO:0000313" key="5">
    <source>
        <dbReference type="EMBL" id="QEJ98548.1"/>
    </source>
</evidence>